<dbReference type="PANTHER" id="PTHR32263">
    <property type="entry name" value="INACTIVE POLY [ADP-RIBOSE] POLYMERASE SRO4-RELATED"/>
    <property type="match status" value="1"/>
</dbReference>
<dbReference type="Pfam" id="PF23467">
    <property type="entry name" value="WWE_5"/>
    <property type="match status" value="1"/>
</dbReference>
<dbReference type="Proteomes" id="UP001497457">
    <property type="component" value="Chromosome 17b"/>
</dbReference>
<dbReference type="InterPro" id="IPR044964">
    <property type="entry name" value="RCD1/SRO1-5"/>
</dbReference>
<feature type="domain" description="RCD1 WWE" evidence="1">
    <location>
        <begin position="5"/>
        <end position="61"/>
    </location>
</feature>
<dbReference type="PANTHER" id="PTHR32263:SF19">
    <property type="entry name" value="OS03G0230300 PROTEIN"/>
    <property type="match status" value="1"/>
</dbReference>
<proteinExistence type="predicted"/>
<protein>
    <recommendedName>
        <fullName evidence="1">RCD1 WWE domain-containing protein</fullName>
    </recommendedName>
</protein>
<gene>
    <name evidence="2" type="ORF">URODEC1_LOCUS38372</name>
</gene>
<evidence type="ECO:0000313" key="2">
    <source>
        <dbReference type="EMBL" id="CAL4950423.1"/>
    </source>
</evidence>
<dbReference type="InterPro" id="IPR057823">
    <property type="entry name" value="WWE_RCD1"/>
</dbReference>
<dbReference type="AlphaFoldDB" id="A0ABC8YW63"/>
<accession>A0ABC8YW63</accession>
<keyword evidence="3" id="KW-1185">Reference proteome</keyword>
<dbReference type="EMBL" id="OZ075127">
    <property type="protein sequence ID" value="CAL4950423.1"/>
    <property type="molecule type" value="Genomic_DNA"/>
</dbReference>
<organism evidence="2 3">
    <name type="scientific">Urochloa decumbens</name>
    <dbReference type="NCBI Taxonomy" id="240449"/>
    <lineage>
        <taxon>Eukaryota</taxon>
        <taxon>Viridiplantae</taxon>
        <taxon>Streptophyta</taxon>
        <taxon>Embryophyta</taxon>
        <taxon>Tracheophyta</taxon>
        <taxon>Spermatophyta</taxon>
        <taxon>Magnoliopsida</taxon>
        <taxon>Liliopsida</taxon>
        <taxon>Poales</taxon>
        <taxon>Poaceae</taxon>
        <taxon>PACMAD clade</taxon>
        <taxon>Panicoideae</taxon>
        <taxon>Panicodae</taxon>
        <taxon>Paniceae</taxon>
        <taxon>Melinidinae</taxon>
        <taxon>Urochloa</taxon>
    </lineage>
</organism>
<reference evidence="2 3" key="2">
    <citation type="submission" date="2024-10" db="EMBL/GenBank/DDBJ databases">
        <authorList>
            <person name="Ryan C."/>
        </authorList>
    </citation>
    <scope>NUCLEOTIDE SEQUENCE [LARGE SCALE GENOMIC DNA]</scope>
</reference>
<evidence type="ECO:0000259" key="1">
    <source>
        <dbReference type="Pfam" id="PF23467"/>
    </source>
</evidence>
<name>A0ABC8YW63_9POAL</name>
<reference evidence="3" key="1">
    <citation type="submission" date="2024-06" db="EMBL/GenBank/DDBJ databases">
        <authorList>
            <person name="Ryan C."/>
        </authorList>
    </citation>
    <scope>NUCLEOTIDE SEQUENCE [LARGE SCALE GENOMIC DNA]</scope>
</reference>
<sequence length="273" mass="30198">MPSRKRIEDAFGAKKAVVEVLSGGSRLLFDFLRMVCVRFDGGSAAKRISAFCWVDDDGSFFSPAGFGGVDEASVRQAFDSSSKRLLSLTAVRRCRHREARVRGILNRTSWTFGWYGAAPEDLDAAADGGEVRTNWQLLDLVGAEKGQPQSHGRVLHVSAVNRLRSAANLSRLGAMDFRRARVLYCALAGARELVAAGSTQSQPTCSFFHSGTNSLLRTRWYVFWDCNSGTSILPLYDVSFEVTEECLKLANQSPKRKIAEVEQGNLPQKKRRI</sequence>
<evidence type="ECO:0000313" key="3">
    <source>
        <dbReference type="Proteomes" id="UP001497457"/>
    </source>
</evidence>